<keyword evidence="3" id="KW-0325">Glycoprotein</keyword>
<evidence type="ECO:0000256" key="2">
    <source>
        <dbReference type="ARBA" id="ARBA00022729"/>
    </source>
</evidence>
<dbReference type="EMBL" id="CP001291">
    <property type="protein sequence ID" value="ACK73110.1"/>
    <property type="molecule type" value="Genomic_DNA"/>
</dbReference>
<dbReference type="OrthoDB" id="9816455at2"/>
<dbReference type="NCBIfam" id="TIGR02595">
    <property type="entry name" value="PEP_CTERM"/>
    <property type="match status" value="1"/>
</dbReference>
<dbReference type="InterPro" id="IPR051154">
    <property type="entry name" value="Prespore-cell_inducing_factor"/>
</dbReference>
<keyword evidence="2" id="KW-0732">Signal</keyword>
<dbReference type="KEGG" id="cyc:PCC7424_4751"/>
<dbReference type="STRING" id="65393.PCC7424_4751"/>
<reference evidence="6" key="1">
    <citation type="journal article" date="2011" name="MBio">
        <title>Novel metabolic attributes of the genus Cyanothece, comprising a group of unicellular nitrogen-fixing Cyanobacteria.</title>
        <authorList>
            <person name="Bandyopadhyay A."/>
            <person name="Elvitigala T."/>
            <person name="Welsh E."/>
            <person name="Stockel J."/>
            <person name="Liberton M."/>
            <person name="Min H."/>
            <person name="Sherman L.A."/>
            <person name="Pakrasi H.B."/>
        </authorList>
    </citation>
    <scope>NUCLEOTIDE SEQUENCE [LARGE SCALE GENOMIC DNA]</scope>
    <source>
        <strain evidence="6">PCC 7424</strain>
    </source>
</reference>
<dbReference type="HOGENOM" id="CLU_082720_0_0_3"/>
<evidence type="ECO:0000256" key="1">
    <source>
        <dbReference type="ARBA" id="ARBA00008709"/>
    </source>
</evidence>
<dbReference type="InterPro" id="IPR011874">
    <property type="entry name" value="Fibro_Slime"/>
</dbReference>
<evidence type="ECO:0000313" key="5">
    <source>
        <dbReference type="EMBL" id="ACK73110.1"/>
    </source>
</evidence>
<evidence type="ECO:0000256" key="3">
    <source>
        <dbReference type="ARBA" id="ARBA00023180"/>
    </source>
</evidence>
<dbReference type="GO" id="GO:0005576">
    <property type="term" value="C:extracellular region"/>
    <property type="evidence" value="ECO:0007669"/>
    <property type="project" value="TreeGrafter"/>
</dbReference>
<dbReference type="InterPro" id="IPR026374">
    <property type="entry name" value="Cyano_PEP"/>
</dbReference>
<sequence>MKSVSSFLKVLTPLTIVYLTTLPVQASTLTLSGTIRDFNDSHPDFEDAIATEKGIVQSILGADKKPVYAKGDGSTSPTTSGEENFNQWYRDVPGVNLSSTLDITLTDDDGDGIYTYTNSNFFPIDNQLFGNQGRNHNFHFTYEIHSKFTYQGGETFTFIGDDDVWVFINNQLVIDLGGVHPAQTGSVALDTLGLTEGETYNFALFFAERHTTQSNFKIQTSLAFEPVPEPLTLFGVGTAIGMGGFFKGKLKKKQKP</sequence>
<protein>
    <submittedName>
        <fullName evidence="5">Fibro-slime family protein</fullName>
    </submittedName>
</protein>
<feature type="domain" description="PA14" evidence="4">
    <location>
        <begin position="90"/>
        <end position="236"/>
    </location>
</feature>
<dbReference type="NCBIfam" id="TIGR02148">
    <property type="entry name" value="Fibro_Slime"/>
    <property type="match status" value="1"/>
</dbReference>
<dbReference type="NCBIfam" id="TIGR04155">
    <property type="entry name" value="cyano_PEP"/>
    <property type="match status" value="1"/>
</dbReference>
<keyword evidence="6" id="KW-1185">Reference proteome</keyword>
<comment type="similarity">
    <text evidence="1">Belongs to the prespore-cell-inducing factor family.</text>
</comment>
<dbReference type="RefSeq" id="WP_015956693.1">
    <property type="nucleotide sequence ID" value="NC_011729.1"/>
</dbReference>
<dbReference type="Pfam" id="PF07691">
    <property type="entry name" value="PA14"/>
    <property type="match status" value="1"/>
</dbReference>
<dbReference type="PROSITE" id="PS51820">
    <property type="entry name" value="PA14"/>
    <property type="match status" value="1"/>
</dbReference>
<dbReference type="InterPro" id="IPR037524">
    <property type="entry name" value="PA14/GLEYA"/>
</dbReference>
<dbReference type="PANTHER" id="PTHR31137">
    <property type="entry name" value="PROTEIN PSIB-RELATED-RELATED"/>
    <property type="match status" value="1"/>
</dbReference>
<dbReference type="InterPro" id="IPR011658">
    <property type="entry name" value="PA14_dom"/>
</dbReference>
<proteinExistence type="inferred from homology"/>
<name>B7KCY9_GLOC7</name>
<organism evidence="5 6">
    <name type="scientific">Gloeothece citriformis (strain PCC 7424)</name>
    <name type="common">Cyanothece sp. (strain PCC 7424)</name>
    <dbReference type="NCBI Taxonomy" id="65393"/>
    <lineage>
        <taxon>Bacteria</taxon>
        <taxon>Bacillati</taxon>
        <taxon>Cyanobacteriota</taxon>
        <taxon>Cyanophyceae</taxon>
        <taxon>Oscillatoriophycideae</taxon>
        <taxon>Chroococcales</taxon>
        <taxon>Aphanothecaceae</taxon>
        <taxon>Gloeothece</taxon>
        <taxon>Gloeothece citriformis</taxon>
    </lineage>
</organism>
<dbReference type="AlphaFoldDB" id="B7KCY9"/>
<evidence type="ECO:0000259" key="4">
    <source>
        <dbReference type="PROSITE" id="PS51820"/>
    </source>
</evidence>
<evidence type="ECO:0000313" key="6">
    <source>
        <dbReference type="Proteomes" id="UP000002384"/>
    </source>
</evidence>
<dbReference type="eggNOG" id="COG0823">
    <property type="taxonomic scope" value="Bacteria"/>
</dbReference>
<dbReference type="Proteomes" id="UP000002384">
    <property type="component" value="Chromosome"/>
</dbReference>
<accession>B7KCY9</accession>
<dbReference type="InterPro" id="IPR013424">
    <property type="entry name" value="Ice-binding_C"/>
</dbReference>
<gene>
    <name evidence="5" type="ordered locus">PCC7424_4751</name>
</gene>